<evidence type="ECO:0000313" key="1">
    <source>
        <dbReference type="EMBL" id="KAK4364652.1"/>
    </source>
</evidence>
<sequence length="164" mass="18926">MDSHASASSTPDVLNHSHGYWATTTRSFYQPPLMELSWYQSYERSYVGYALAMDVRVLIYIMSDTEEVMCGNTKARGNGLESGNEWERLLQPFDFKQLQRSLNKITPYQLNKLLALPLDVPTSMVLFQWASSQTSYCHSFDVYYTLIDKLEAAKEFKIIDQLLL</sequence>
<comment type="caution">
    <text evidence="1">The sequence shown here is derived from an EMBL/GenBank/DDBJ whole genome shotgun (WGS) entry which is preliminary data.</text>
</comment>
<reference evidence="1" key="1">
    <citation type="submission" date="2023-12" db="EMBL/GenBank/DDBJ databases">
        <title>Genome assembly of Anisodus tanguticus.</title>
        <authorList>
            <person name="Wang Y.-J."/>
        </authorList>
    </citation>
    <scope>NUCLEOTIDE SEQUENCE</scope>
    <source>
        <strain evidence="1">KB-2021</strain>
        <tissue evidence="1">Leaf</tissue>
    </source>
</reference>
<gene>
    <name evidence="1" type="ORF">RND71_016010</name>
</gene>
<dbReference type="Proteomes" id="UP001291623">
    <property type="component" value="Unassembled WGS sequence"/>
</dbReference>
<accession>A0AAE1S853</accession>
<evidence type="ECO:0000313" key="2">
    <source>
        <dbReference type="Proteomes" id="UP001291623"/>
    </source>
</evidence>
<dbReference type="EMBL" id="JAVYJV010000008">
    <property type="protein sequence ID" value="KAK4364652.1"/>
    <property type="molecule type" value="Genomic_DNA"/>
</dbReference>
<name>A0AAE1S853_9SOLA</name>
<dbReference type="AlphaFoldDB" id="A0AAE1S853"/>
<organism evidence="1 2">
    <name type="scientific">Anisodus tanguticus</name>
    <dbReference type="NCBI Taxonomy" id="243964"/>
    <lineage>
        <taxon>Eukaryota</taxon>
        <taxon>Viridiplantae</taxon>
        <taxon>Streptophyta</taxon>
        <taxon>Embryophyta</taxon>
        <taxon>Tracheophyta</taxon>
        <taxon>Spermatophyta</taxon>
        <taxon>Magnoliopsida</taxon>
        <taxon>eudicotyledons</taxon>
        <taxon>Gunneridae</taxon>
        <taxon>Pentapetalae</taxon>
        <taxon>asterids</taxon>
        <taxon>lamiids</taxon>
        <taxon>Solanales</taxon>
        <taxon>Solanaceae</taxon>
        <taxon>Solanoideae</taxon>
        <taxon>Hyoscyameae</taxon>
        <taxon>Anisodus</taxon>
    </lineage>
</organism>
<proteinExistence type="predicted"/>
<keyword evidence="2" id="KW-1185">Reference proteome</keyword>
<protein>
    <submittedName>
        <fullName evidence="1">Uncharacterized protein</fullName>
    </submittedName>
</protein>